<evidence type="ECO:0000313" key="1">
    <source>
        <dbReference type="EMBL" id="GMT02562.1"/>
    </source>
</evidence>
<feature type="non-terminal residue" evidence="1">
    <location>
        <position position="1"/>
    </location>
</feature>
<evidence type="ECO:0000313" key="2">
    <source>
        <dbReference type="Proteomes" id="UP001432027"/>
    </source>
</evidence>
<proteinExistence type="predicted"/>
<dbReference type="Proteomes" id="UP001432027">
    <property type="component" value="Unassembled WGS sequence"/>
</dbReference>
<reference evidence="1" key="1">
    <citation type="submission" date="2023-10" db="EMBL/GenBank/DDBJ databases">
        <title>Genome assembly of Pristionchus species.</title>
        <authorList>
            <person name="Yoshida K."/>
            <person name="Sommer R.J."/>
        </authorList>
    </citation>
    <scope>NUCLEOTIDE SEQUENCE</scope>
    <source>
        <strain evidence="1">RS0144</strain>
    </source>
</reference>
<organism evidence="1 2">
    <name type="scientific">Pristionchus entomophagus</name>
    <dbReference type="NCBI Taxonomy" id="358040"/>
    <lineage>
        <taxon>Eukaryota</taxon>
        <taxon>Metazoa</taxon>
        <taxon>Ecdysozoa</taxon>
        <taxon>Nematoda</taxon>
        <taxon>Chromadorea</taxon>
        <taxon>Rhabditida</taxon>
        <taxon>Rhabditina</taxon>
        <taxon>Diplogasteromorpha</taxon>
        <taxon>Diplogasteroidea</taxon>
        <taxon>Neodiplogasteridae</taxon>
        <taxon>Pristionchus</taxon>
    </lineage>
</organism>
<dbReference type="EMBL" id="BTSX01000005">
    <property type="protein sequence ID" value="GMT02562.1"/>
    <property type="molecule type" value="Genomic_DNA"/>
</dbReference>
<protein>
    <submittedName>
        <fullName evidence="1">Uncharacterized protein</fullName>
    </submittedName>
</protein>
<dbReference type="AlphaFoldDB" id="A0AAV5U836"/>
<keyword evidence="2" id="KW-1185">Reference proteome</keyword>
<feature type="non-terminal residue" evidence="1">
    <location>
        <position position="88"/>
    </location>
</feature>
<gene>
    <name evidence="1" type="ORF">PENTCL1PPCAC_24736</name>
</gene>
<name>A0AAV5U836_9BILA</name>
<sequence length="88" mass="9944">EWPSLPISFSNGKSRSRMIYSQRKGPNLKCSTREDSDGIAGIRSNASHDSIADFTLTCINHRAMEWKCEAVVELKLRTPFIGIDLFEL</sequence>
<accession>A0AAV5U836</accession>
<comment type="caution">
    <text evidence="1">The sequence shown here is derived from an EMBL/GenBank/DDBJ whole genome shotgun (WGS) entry which is preliminary data.</text>
</comment>